<evidence type="ECO:0000313" key="8">
    <source>
        <dbReference type="Proteomes" id="UP000295060"/>
    </source>
</evidence>
<evidence type="ECO:0000256" key="1">
    <source>
        <dbReference type="ARBA" id="ARBA00022490"/>
    </source>
</evidence>
<dbReference type="CDD" id="cd01734">
    <property type="entry name" value="YlxS_C"/>
    <property type="match status" value="1"/>
</dbReference>
<proteinExistence type="inferred from homology"/>
<comment type="subcellular location">
    <subcellularLocation>
        <location evidence="3">Cytoplasm</location>
    </subcellularLocation>
</comment>
<feature type="domain" description="Ribosome maturation factor RimP C-terminal" evidence="6">
    <location>
        <begin position="129"/>
        <end position="190"/>
    </location>
</feature>
<evidence type="ECO:0000256" key="3">
    <source>
        <dbReference type="HAMAP-Rule" id="MF_01077"/>
    </source>
</evidence>
<feature type="domain" description="Ribosome maturation factor RimP N-terminal" evidence="5">
    <location>
        <begin position="54"/>
        <end position="126"/>
    </location>
</feature>
<comment type="function">
    <text evidence="3">Required for maturation of 30S ribosomal subunits.</text>
</comment>
<evidence type="ECO:0000259" key="5">
    <source>
        <dbReference type="Pfam" id="PF02576"/>
    </source>
</evidence>
<reference evidence="7 8" key="1">
    <citation type="submission" date="2019-03" db="EMBL/GenBank/DDBJ databases">
        <title>Genomic Encyclopedia of Type Strains, Phase III (KMG-III): the genomes of soil and plant-associated and newly described type strains.</title>
        <authorList>
            <person name="Whitman W."/>
        </authorList>
    </citation>
    <scope>NUCLEOTIDE SEQUENCE [LARGE SCALE GENOMIC DNA]</scope>
    <source>
        <strain evidence="7 8">VKMAc-2574</strain>
    </source>
</reference>
<keyword evidence="2 3" id="KW-0690">Ribosome biogenesis</keyword>
<dbReference type="Gene3D" id="3.30.300.70">
    <property type="entry name" value="RimP-like superfamily, N-terminal"/>
    <property type="match status" value="1"/>
</dbReference>
<sequence>MTWIEAPGGYGGLLLSAEPPGAERVHNWREAGQPVSRKPGPTSHTDTTSLENFLRPIVEQFGCDLEAADITPAGRRRLLRVLVDRDGGISLDDIAEVTRAISKALDADDIMGEGAYTLEVSSPGVDRPLTLPRHWRRNISRLVAVTLSDDTKLTGRIKSASEEAAELDVDGKRQSVAYADVAKAKIQIEFNRTAGNDEKETPADGTVEEN</sequence>
<dbReference type="InterPro" id="IPR028998">
    <property type="entry name" value="RimP_C"/>
</dbReference>
<dbReference type="HAMAP" id="MF_01077">
    <property type="entry name" value="RimP"/>
    <property type="match status" value="1"/>
</dbReference>
<dbReference type="SUPFAM" id="SSF74942">
    <property type="entry name" value="YhbC-like, C-terminal domain"/>
    <property type="match status" value="1"/>
</dbReference>
<evidence type="ECO:0000256" key="4">
    <source>
        <dbReference type="SAM" id="MobiDB-lite"/>
    </source>
</evidence>
<dbReference type="InterPro" id="IPR035956">
    <property type="entry name" value="RimP_N_sf"/>
</dbReference>
<comment type="caution">
    <text evidence="7">The sequence shown here is derived from an EMBL/GenBank/DDBJ whole genome shotgun (WGS) entry which is preliminary data.</text>
</comment>
<dbReference type="InterPro" id="IPR003728">
    <property type="entry name" value="Ribosome_maturation_RimP"/>
</dbReference>
<evidence type="ECO:0000259" key="6">
    <source>
        <dbReference type="Pfam" id="PF17384"/>
    </source>
</evidence>
<dbReference type="Proteomes" id="UP000295060">
    <property type="component" value="Unassembled WGS sequence"/>
</dbReference>
<dbReference type="NCBIfam" id="NF000930">
    <property type="entry name" value="PRK00092.2-2"/>
    <property type="match status" value="1"/>
</dbReference>
<dbReference type="SUPFAM" id="SSF75420">
    <property type="entry name" value="YhbC-like, N-terminal domain"/>
    <property type="match status" value="1"/>
</dbReference>
<comment type="similarity">
    <text evidence="3">Belongs to the RimP family.</text>
</comment>
<accession>A0ABY2FLK0</accession>
<dbReference type="PANTHER" id="PTHR33867">
    <property type="entry name" value="RIBOSOME MATURATION FACTOR RIMP"/>
    <property type="match status" value="1"/>
</dbReference>
<keyword evidence="8" id="KW-1185">Reference proteome</keyword>
<evidence type="ECO:0000313" key="7">
    <source>
        <dbReference type="EMBL" id="TDW94008.1"/>
    </source>
</evidence>
<gene>
    <name evidence="3" type="primary">rimP</name>
    <name evidence="7" type="ORF">EV137_1307</name>
</gene>
<name>A0ABY2FLK0_9ACTN</name>
<organism evidence="7 8">
    <name type="scientific">Kribbella pratensis</name>
    <dbReference type="NCBI Taxonomy" id="2512112"/>
    <lineage>
        <taxon>Bacteria</taxon>
        <taxon>Bacillati</taxon>
        <taxon>Actinomycetota</taxon>
        <taxon>Actinomycetes</taxon>
        <taxon>Propionibacteriales</taxon>
        <taxon>Kribbellaceae</taxon>
        <taxon>Kribbella</taxon>
    </lineage>
</organism>
<dbReference type="PANTHER" id="PTHR33867:SF1">
    <property type="entry name" value="RIBOSOME MATURATION FACTOR RIMP"/>
    <property type="match status" value="1"/>
</dbReference>
<dbReference type="Pfam" id="PF02576">
    <property type="entry name" value="RimP_N"/>
    <property type="match status" value="1"/>
</dbReference>
<dbReference type="InterPro" id="IPR028989">
    <property type="entry name" value="RimP_N"/>
</dbReference>
<dbReference type="InterPro" id="IPR036847">
    <property type="entry name" value="RimP_C_sf"/>
</dbReference>
<evidence type="ECO:0000256" key="2">
    <source>
        <dbReference type="ARBA" id="ARBA00022517"/>
    </source>
</evidence>
<keyword evidence="1 3" id="KW-0963">Cytoplasm</keyword>
<protein>
    <recommendedName>
        <fullName evidence="3">Ribosome maturation factor RimP</fullName>
    </recommendedName>
</protein>
<dbReference type="EMBL" id="SODU01000001">
    <property type="protein sequence ID" value="TDW94008.1"/>
    <property type="molecule type" value="Genomic_DNA"/>
</dbReference>
<dbReference type="Pfam" id="PF17384">
    <property type="entry name" value="DUF150_C"/>
    <property type="match status" value="1"/>
</dbReference>
<feature type="region of interest" description="Disordered" evidence="4">
    <location>
        <begin position="191"/>
        <end position="210"/>
    </location>
</feature>